<dbReference type="SMART" id="SM00471">
    <property type="entry name" value="HDc"/>
    <property type="match status" value="1"/>
</dbReference>
<evidence type="ECO:0000256" key="6">
    <source>
        <dbReference type="ARBA" id="ARBA00023268"/>
    </source>
</evidence>
<sequence length="875" mass="100064">MMTKVHTQKKSSAIQVLKEKRSQLIQEYLDGRAEDFLVRHAALIDTYFRESFTLSAVGPLMDIARNPYAIIALGGYGRMEQCVHSDVDILFLFEKEVPPSAEALIQEVIYPLWDIGLEVGHATRSISECLHLASRDLEVLTAVLDARFVCGMSPLFMTLMEKLRARFVQSHPKKIMGWLVEGNRKRHEQFGDSTHLLEPNLKLGQGGLRDYHTMLWLGRVRFGLKEARDLEYNGYLSYEEFHNLKKALAFIWQVRNSLHHLTGRKCDQLYFEHQMQLAETLGFLPGDGMTAVEHFLGALHLEMDFIKQHLLMLLDEAGHEQKLGLRRRYRKTTKVAGLVIHKGMLAFDDIKSVLKKPELLLAVFQESGSKKLPLSAEAKRIVREMGYLVDDTFRSRRDVVKMFEKILATPPFAYHPLNEMQATGLLTRLIPEFDAIICRIQYNKYHLYPVAKHSLRTVQAVAGFSHAPVKNTHGQDVLYHETFDEIKNRRLLFWGALLHDIGKGVATNDHSSEGAALTRTIMNRFAMRSDYADTVVFLVQEHLFLIKAATRRDVNDEETITACAMKIRDPERLRMLFLLTVADSVSTGPKAWSEWTATLLTSLYLRVLKMLEKGTLAEKEAIERIEEKQGRILEEVHEGEREAMETLIAGMPPAYLLELSAGDIRTHMRLALQRKEAPFAWHVERCPQADLRRVLIHADDKPGFFSRAAGAFTLNRIEILDARIYGWKDGAAANLFILKPPPDQIFEEEVWEKTRRDLEDLLSGKIEMGTIIAKAPFTPSRKGMVLEPPHIRIDNESSSFYTIVEVHTYDFPGLLFRLTSALFRCRLDVKSAKIATKVDQVVDVFYVRDFDGEKMDSPEQEALIRQTVRNVLPEA</sequence>
<evidence type="ECO:0000313" key="10">
    <source>
        <dbReference type="EMBL" id="TWI76865.1"/>
    </source>
</evidence>
<keyword evidence="6 7" id="KW-0511">Multifunctional enzyme</keyword>
<feature type="region of interest" description="Uridylyl-removing" evidence="7">
    <location>
        <begin position="334"/>
        <end position="692"/>
    </location>
</feature>
<dbReference type="InterPro" id="IPR043519">
    <property type="entry name" value="NT_sf"/>
</dbReference>
<dbReference type="SUPFAM" id="SSF81301">
    <property type="entry name" value="Nucleotidyltransferase"/>
    <property type="match status" value="1"/>
</dbReference>
<reference evidence="10 11" key="1">
    <citation type="submission" date="2019-07" db="EMBL/GenBank/DDBJ databases">
        <title>Genome sequencing of 100 strains of the haloalkaliphilic chemolithoautotrophic sulfur-oxidizing bacterium Thioalkalivibrio.</title>
        <authorList>
            <person name="Muyzer G."/>
        </authorList>
    </citation>
    <scope>NUCLEOTIDE SEQUENCE [LARGE SCALE GENOMIC DNA]</scope>
    <source>
        <strain evidence="10 11">ASO4-4</strain>
    </source>
</reference>
<dbReference type="Proteomes" id="UP000318307">
    <property type="component" value="Unassembled WGS sequence"/>
</dbReference>
<dbReference type="CDD" id="cd00077">
    <property type="entry name" value="HDc"/>
    <property type="match status" value="1"/>
</dbReference>
<dbReference type="InterPro" id="IPR002912">
    <property type="entry name" value="ACT_dom"/>
</dbReference>
<dbReference type="GO" id="GO:0008081">
    <property type="term" value="F:phosphoric diester hydrolase activity"/>
    <property type="evidence" value="ECO:0007669"/>
    <property type="project" value="UniProtKB-UniRule"/>
</dbReference>
<dbReference type="EC" id="2.7.7.59" evidence="7"/>
<dbReference type="InterPro" id="IPR010043">
    <property type="entry name" value="UTase/UR"/>
</dbReference>
<dbReference type="PIRSF" id="PIRSF006288">
    <property type="entry name" value="PII_uridyltransf"/>
    <property type="match status" value="1"/>
</dbReference>
<dbReference type="AlphaFoldDB" id="A0A562S699"/>
<feature type="domain" description="HD" evidence="9">
    <location>
        <begin position="450"/>
        <end position="576"/>
    </location>
</feature>
<dbReference type="InterPro" id="IPR013546">
    <property type="entry name" value="PII_UdlTrfase/GS_AdlTrfase"/>
</dbReference>
<dbReference type="GO" id="GO:0006808">
    <property type="term" value="P:regulation of nitrogen utilization"/>
    <property type="evidence" value="ECO:0007669"/>
    <property type="project" value="UniProtKB-UniRule"/>
</dbReference>
<dbReference type="NCBIfam" id="TIGR01693">
    <property type="entry name" value="UTase_glnD"/>
    <property type="match status" value="1"/>
</dbReference>
<dbReference type="CDD" id="cd05401">
    <property type="entry name" value="NT_GlnE_GlnD_like"/>
    <property type="match status" value="1"/>
</dbReference>
<dbReference type="HAMAP" id="MF_00277">
    <property type="entry name" value="PII_uridylyl_transf"/>
    <property type="match status" value="1"/>
</dbReference>
<dbReference type="CDD" id="cd04900">
    <property type="entry name" value="ACT_UUR-like_1"/>
    <property type="match status" value="1"/>
</dbReference>
<feature type="region of interest" description="Uridylyltransferase" evidence="7">
    <location>
        <begin position="1"/>
        <end position="333"/>
    </location>
</feature>
<keyword evidence="3" id="KW-0677">Repeat</keyword>
<comment type="activity regulation">
    <text evidence="7">Uridylyltransferase (UTase) activity is inhibited by glutamine, while glutamine activates uridylyl-removing (UR) activity.</text>
</comment>
<keyword evidence="1 7" id="KW-0808">Transferase</keyword>
<evidence type="ECO:0000313" key="11">
    <source>
        <dbReference type="Proteomes" id="UP000318307"/>
    </source>
</evidence>
<evidence type="ECO:0000256" key="7">
    <source>
        <dbReference type="HAMAP-Rule" id="MF_00277"/>
    </source>
</evidence>
<evidence type="ECO:0000256" key="1">
    <source>
        <dbReference type="ARBA" id="ARBA00022679"/>
    </source>
</evidence>
<feature type="domain" description="ACT" evidence="8">
    <location>
        <begin position="803"/>
        <end position="875"/>
    </location>
</feature>
<dbReference type="CDD" id="cd04899">
    <property type="entry name" value="ACT_ACR-UUR-like_2"/>
    <property type="match status" value="1"/>
</dbReference>
<evidence type="ECO:0000256" key="2">
    <source>
        <dbReference type="ARBA" id="ARBA00022695"/>
    </source>
</evidence>
<dbReference type="SUPFAM" id="SSF81593">
    <property type="entry name" value="Nucleotidyltransferase substrate binding subunit/domain"/>
    <property type="match status" value="1"/>
</dbReference>
<dbReference type="PROSITE" id="PS51831">
    <property type="entry name" value="HD"/>
    <property type="match status" value="1"/>
</dbReference>
<dbReference type="EC" id="3.1.4.-" evidence="7"/>
<evidence type="ECO:0000256" key="3">
    <source>
        <dbReference type="ARBA" id="ARBA00022737"/>
    </source>
</evidence>
<keyword evidence="5 7" id="KW-0460">Magnesium</keyword>
<evidence type="ECO:0000256" key="4">
    <source>
        <dbReference type="ARBA" id="ARBA00022801"/>
    </source>
</evidence>
<dbReference type="PANTHER" id="PTHR47320">
    <property type="entry name" value="BIFUNCTIONAL URIDYLYLTRANSFERASE/URIDYLYL-REMOVING ENZYME"/>
    <property type="match status" value="1"/>
</dbReference>
<dbReference type="Pfam" id="PF03445">
    <property type="entry name" value="DUF294"/>
    <property type="match status" value="1"/>
</dbReference>
<comment type="cofactor">
    <cofactor evidence="7">
        <name>Mg(2+)</name>
        <dbReference type="ChEBI" id="CHEBI:18420"/>
    </cofactor>
</comment>
<evidence type="ECO:0000259" key="9">
    <source>
        <dbReference type="PROSITE" id="PS51831"/>
    </source>
</evidence>
<dbReference type="InterPro" id="IPR005105">
    <property type="entry name" value="GlnD_Uridyltrans_N"/>
</dbReference>
<comment type="domain">
    <text evidence="7">Has four distinct domains: an N-terminal nucleotidyltransferase (NT) domain responsible for UTase activity, a central HD domain that encodes UR activity, and two C-terminal ACT domains that seem to have a role in glutamine sensing.</text>
</comment>
<dbReference type="SUPFAM" id="SSF55021">
    <property type="entry name" value="ACT-like"/>
    <property type="match status" value="1"/>
</dbReference>
<comment type="catalytic activity">
    <reaction evidence="7">
        <text>[protein-PII]-L-tyrosine + UTP = [protein-PII]-uridylyl-L-tyrosine + diphosphate</text>
        <dbReference type="Rhea" id="RHEA:13673"/>
        <dbReference type="Rhea" id="RHEA-COMP:12147"/>
        <dbReference type="Rhea" id="RHEA-COMP:12148"/>
        <dbReference type="ChEBI" id="CHEBI:33019"/>
        <dbReference type="ChEBI" id="CHEBI:46398"/>
        <dbReference type="ChEBI" id="CHEBI:46858"/>
        <dbReference type="ChEBI" id="CHEBI:90602"/>
        <dbReference type="EC" id="2.7.7.59"/>
    </reaction>
</comment>
<comment type="caution">
    <text evidence="10">The sequence shown here is derived from an EMBL/GenBank/DDBJ whole genome shotgun (WGS) entry which is preliminary data.</text>
</comment>
<keyword evidence="2 7" id="KW-0548">Nucleotidyltransferase</keyword>
<dbReference type="RefSeq" id="WP_144681952.1">
    <property type="nucleotide sequence ID" value="NZ_VLLC01000002.1"/>
</dbReference>
<dbReference type="Pfam" id="PF01966">
    <property type="entry name" value="HD"/>
    <property type="match status" value="1"/>
</dbReference>
<protein>
    <recommendedName>
        <fullName evidence="7">Bifunctional uridylyltransferase/uridylyl-removing enzyme</fullName>
        <shortName evidence="7">UTase/UR</shortName>
    </recommendedName>
    <alternativeName>
        <fullName evidence="7">Bifunctional [protein-PII] modification enzyme</fullName>
    </alternativeName>
    <alternativeName>
        <fullName evidence="7">Bifunctional nitrogen sensor protein</fullName>
    </alternativeName>
    <domain>
        <recommendedName>
            <fullName evidence="7">[Protein-PII] uridylyltransferase</fullName>
            <shortName evidence="7">PII uridylyltransferase</shortName>
            <shortName evidence="7">UTase</shortName>
            <ecNumber evidence="7">2.7.7.59</ecNumber>
        </recommendedName>
    </domain>
    <domain>
        <recommendedName>
            <fullName evidence="7">[Protein-PII]-UMP uridylyl-removing enzyme</fullName>
            <shortName evidence="7">UR</shortName>
            <ecNumber evidence="7">3.1.4.-</ecNumber>
        </recommendedName>
    </domain>
</protein>
<keyword evidence="4 7" id="KW-0378">Hydrolase</keyword>
<comment type="similarity">
    <text evidence="7">Belongs to the GlnD family.</text>
</comment>
<dbReference type="PANTHER" id="PTHR47320:SF1">
    <property type="entry name" value="BIFUNCTIONAL URIDYLYLTRANSFERASE_URIDYLYL-REMOVING ENZYME"/>
    <property type="match status" value="1"/>
</dbReference>
<proteinExistence type="inferred from homology"/>
<dbReference type="InterPro" id="IPR006674">
    <property type="entry name" value="HD_domain"/>
</dbReference>
<dbReference type="InterPro" id="IPR045865">
    <property type="entry name" value="ACT-like_dom_sf"/>
</dbReference>
<accession>A0A562S699</accession>
<dbReference type="PROSITE" id="PS51671">
    <property type="entry name" value="ACT"/>
    <property type="match status" value="2"/>
</dbReference>
<name>A0A562S699_9BACT</name>
<feature type="domain" description="ACT" evidence="8">
    <location>
        <begin position="693"/>
        <end position="773"/>
    </location>
</feature>
<dbReference type="OrthoDB" id="9758038at2"/>
<evidence type="ECO:0000256" key="5">
    <source>
        <dbReference type="ARBA" id="ARBA00022842"/>
    </source>
</evidence>
<gene>
    <name evidence="7" type="primary">glnD</name>
    <name evidence="10" type="ORF">LZ24_00487</name>
</gene>
<comment type="catalytic activity">
    <reaction evidence="7">
        <text>[protein-PII]-uridylyl-L-tyrosine + H2O = [protein-PII]-L-tyrosine + UMP + H(+)</text>
        <dbReference type="Rhea" id="RHEA:48600"/>
        <dbReference type="Rhea" id="RHEA-COMP:12147"/>
        <dbReference type="Rhea" id="RHEA-COMP:12148"/>
        <dbReference type="ChEBI" id="CHEBI:15377"/>
        <dbReference type="ChEBI" id="CHEBI:15378"/>
        <dbReference type="ChEBI" id="CHEBI:46858"/>
        <dbReference type="ChEBI" id="CHEBI:57865"/>
        <dbReference type="ChEBI" id="CHEBI:90602"/>
    </reaction>
</comment>
<dbReference type="Pfam" id="PF08335">
    <property type="entry name" value="GlnD_UR_UTase"/>
    <property type="match status" value="1"/>
</dbReference>
<dbReference type="SUPFAM" id="SSF109604">
    <property type="entry name" value="HD-domain/PDEase-like"/>
    <property type="match status" value="1"/>
</dbReference>
<dbReference type="EMBL" id="VLLC01000002">
    <property type="protein sequence ID" value="TWI76865.1"/>
    <property type="molecule type" value="Genomic_DNA"/>
</dbReference>
<dbReference type="Gene3D" id="1.10.3090.10">
    <property type="entry name" value="cca-adding enzyme, domain 2"/>
    <property type="match status" value="1"/>
</dbReference>
<dbReference type="GO" id="GO:0008773">
    <property type="term" value="F:[protein-PII] uridylyltransferase activity"/>
    <property type="evidence" value="ECO:0007669"/>
    <property type="project" value="UniProtKB-UniRule"/>
</dbReference>
<organism evidence="10 11">
    <name type="scientific">Desulfobotulus alkaliphilus</name>
    <dbReference type="NCBI Taxonomy" id="622671"/>
    <lineage>
        <taxon>Bacteria</taxon>
        <taxon>Pseudomonadati</taxon>
        <taxon>Thermodesulfobacteriota</taxon>
        <taxon>Desulfobacteria</taxon>
        <taxon>Desulfobacterales</taxon>
        <taxon>Desulfobacteraceae</taxon>
        <taxon>Desulfobotulus</taxon>
    </lineage>
</organism>
<keyword evidence="11" id="KW-1185">Reference proteome</keyword>
<comment type="function">
    <text evidence="7">Modifies, by uridylylation and deuridylylation, the PII regulatory proteins (GlnB and homologs), in response to the nitrogen status of the cell that GlnD senses through the glutamine level. Under low glutamine levels, catalyzes the conversion of the PII proteins and UTP to PII-UMP and PPi, while under higher glutamine levels, GlnD hydrolyzes PII-UMP to PII and UMP (deuridylylation). Thus, controls uridylylation state and activity of the PII proteins, and plays an important role in the regulation of nitrogen metabolism.</text>
</comment>
<evidence type="ECO:0000259" key="8">
    <source>
        <dbReference type="PROSITE" id="PS51671"/>
    </source>
</evidence>
<dbReference type="InterPro" id="IPR003607">
    <property type="entry name" value="HD/PDEase_dom"/>
</dbReference>